<dbReference type="EMBL" id="VLTO01000067">
    <property type="protein sequence ID" value="KAA0169705.1"/>
    <property type="molecule type" value="Genomic_DNA"/>
</dbReference>
<dbReference type="Proteomes" id="UP000323011">
    <property type="component" value="Unassembled WGS sequence"/>
</dbReference>
<keyword evidence="3 4" id="KW-0472">Membrane</keyword>
<protein>
    <recommendedName>
        <fullName evidence="12">Mitochondrial carrier protein</fullName>
    </recommendedName>
</protein>
<evidence type="ECO:0000256" key="5">
    <source>
        <dbReference type="RuleBase" id="RU000488"/>
    </source>
</evidence>
<keyword evidence="10" id="KW-1185">Reference proteome</keyword>
<evidence type="ECO:0000256" key="4">
    <source>
        <dbReference type="PROSITE-ProRule" id="PRU00282"/>
    </source>
</evidence>
<dbReference type="EMBL" id="VLTN01000075">
    <property type="protein sequence ID" value="KAA0146929.1"/>
    <property type="molecule type" value="Genomic_DNA"/>
</dbReference>
<dbReference type="PROSITE" id="PS50920">
    <property type="entry name" value="SOLCAR"/>
    <property type="match status" value="3"/>
</dbReference>
<dbReference type="Proteomes" id="UP000325113">
    <property type="component" value="Unassembled WGS sequence"/>
</dbReference>
<evidence type="ECO:0000256" key="1">
    <source>
        <dbReference type="ARBA" id="ARBA00004141"/>
    </source>
</evidence>
<feature type="repeat" description="Solcar" evidence="4">
    <location>
        <begin position="114"/>
        <end position="206"/>
    </location>
</feature>
<dbReference type="AlphaFoldDB" id="A0A5A8D2Q3"/>
<evidence type="ECO:0008006" key="12">
    <source>
        <dbReference type="Google" id="ProtNLM"/>
    </source>
</evidence>
<dbReference type="GO" id="GO:0009083">
    <property type="term" value="P:branched-chain amino acid catabolic process"/>
    <property type="evidence" value="ECO:0007669"/>
    <property type="project" value="InterPro"/>
</dbReference>
<keyword evidence="5" id="KW-0813">Transport</keyword>
<name>A0A5A8D2Q3_CAFRO</name>
<dbReference type="GO" id="GO:0016020">
    <property type="term" value="C:membrane"/>
    <property type="evidence" value="ECO:0007669"/>
    <property type="project" value="UniProtKB-SubCell"/>
</dbReference>
<evidence type="ECO:0000313" key="8">
    <source>
        <dbReference type="EMBL" id="KAA0169705.1"/>
    </source>
</evidence>
<dbReference type="PANTHER" id="PTHR46314">
    <property type="entry name" value="SOLUTE CARRIER FAMILY 25 MEMBER 44"/>
    <property type="match status" value="1"/>
</dbReference>
<comment type="subcellular location">
    <subcellularLocation>
        <location evidence="1">Membrane</location>
        <topology evidence="1">Multi-pass membrane protein</topology>
    </subcellularLocation>
</comment>
<dbReference type="InterPro" id="IPR023395">
    <property type="entry name" value="MCP_dom_sf"/>
</dbReference>
<evidence type="ECO:0000313" key="6">
    <source>
        <dbReference type="EMBL" id="KAA0146929.1"/>
    </source>
</evidence>
<reference evidence="9 10" key="1">
    <citation type="submission" date="2019-07" db="EMBL/GenBank/DDBJ databases">
        <title>Genomes of Cafeteria roenbergensis.</title>
        <authorList>
            <person name="Fischer M.G."/>
            <person name="Hackl T."/>
            <person name="Roman M."/>
        </authorList>
    </citation>
    <scope>NUCLEOTIDE SEQUENCE [LARGE SCALE GENOMIC DNA]</scope>
    <source>
        <strain evidence="6 10">BVI</strain>
        <strain evidence="7 11">Cflag</strain>
        <strain evidence="8 9">E4-10P</strain>
    </source>
</reference>
<feature type="repeat" description="Solcar" evidence="4">
    <location>
        <begin position="20"/>
        <end position="105"/>
    </location>
</feature>
<proteinExistence type="inferred from homology"/>
<evidence type="ECO:0000313" key="9">
    <source>
        <dbReference type="Proteomes" id="UP000322899"/>
    </source>
</evidence>
<comment type="similarity">
    <text evidence="5">Belongs to the mitochondrial carrier (TC 2.A.29) family.</text>
</comment>
<evidence type="ECO:0000313" key="11">
    <source>
        <dbReference type="Proteomes" id="UP000325113"/>
    </source>
</evidence>
<dbReference type="Pfam" id="PF00153">
    <property type="entry name" value="Mito_carr"/>
    <property type="match status" value="3"/>
</dbReference>
<keyword evidence="2 4" id="KW-0812">Transmembrane</keyword>
<evidence type="ECO:0000313" key="10">
    <source>
        <dbReference type="Proteomes" id="UP000323011"/>
    </source>
</evidence>
<evidence type="ECO:0000313" key="7">
    <source>
        <dbReference type="EMBL" id="KAA0158251.1"/>
    </source>
</evidence>
<dbReference type="InterPro" id="IPR018108">
    <property type="entry name" value="MCP_transmembrane"/>
</dbReference>
<evidence type="ECO:0000256" key="3">
    <source>
        <dbReference type="ARBA" id="ARBA00023136"/>
    </source>
</evidence>
<dbReference type="PANTHER" id="PTHR46314:SF2">
    <property type="entry name" value="SOLUTE CARRIER FAMILY 25 MEMBER 44"/>
    <property type="match status" value="1"/>
</dbReference>
<comment type="caution">
    <text evidence="7">The sequence shown here is derived from an EMBL/GenBank/DDBJ whole genome shotgun (WGS) entry which is preliminary data.</text>
</comment>
<organism evidence="7 11">
    <name type="scientific">Cafeteria roenbergensis</name>
    <name type="common">Marine flagellate</name>
    <dbReference type="NCBI Taxonomy" id="33653"/>
    <lineage>
        <taxon>Eukaryota</taxon>
        <taxon>Sar</taxon>
        <taxon>Stramenopiles</taxon>
        <taxon>Bigyra</taxon>
        <taxon>Opalozoa</taxon>
        <taxon>Bicosoecida</taxon>
        <taxon>Cafeteriaceae</taxon>
        <taxon>Cafeteria</taxon>
    </lineage>
</organism>
<evidence type="ECO:0000256" key="2">
    <source>
        <dbReference type="ARBA" id="ARBA00022692"/>
    </source>
</evidence>
<dbReference type="GO" id="GO:0005739">
    <property type="term" value="C:mitochondrion"/>
    <property type="evidence" value="ECO:0007669"/>
    <property type="project" value="InterPro"/>
</dbReference>
<dbReference type="EMBL" id="VLTM01000069">
    <property type="protein sequence ID" value="KAA0158251.1"/>
    <property type="molecule type" value="Genomic_DNA"/>
</dbReference>
<dbReference type="Gene3D" id="1.50.40.10">
    <property type="entry name" value="Mitochondrial carrier domain"/>
    <property type="match status" value="2"/>
</dbReference>
<dbReference type="InterPro" id="IPR042164">
    <property type="entry name" value="SLC25A44"/>
</dbReference>
<dbReference type="OrthoDB" id="250329at2759"/>
<dbReference type="Proteomes" id="UP000322899">
    <property type="component" value="Unassembled WGS sequence"/>
</dbReference>
<dbReference type="SUPFAM" id="SSF103506">
    <property type="entry name" value="Mitochondrial carrier"/>
    <property type="match status" value="1"/>
</dbReference>
<feature type="repeat" description="Solcar" evidence="4">
    <location>
        <begin position="219"/>
        <end position="300"/>
    </location>
</feature>
<dbReference type="GO" id="GO:0015658">
    <property type="term" value="F:branched-chain amino acid transmembrane transporter activity"/>
    <property type="evidence" value="ECO:0007669"/>
    <property type="project" value="InterPro"/>
</dbReference>
<dbReference type="OMA" id="GPSGILM"/>
<sequence>MDQAPGAPPSTEAIQWGELDPWKFYTIGPTVFFGVRAINHPMNVVKTRLQAQLAGAPAYSGTADAVRSIWRQEGARGFFKGFGTSMLNLAVGQIYISVFERMRSGDVALLNGLSEAQRTAVGACTAVLVSQTVSNPIDVVSQRLMVDRSGPAPRGAAWQPAALRVAREVVAGSGARGLFRGYWASILQMAPGSSLWWTSYGIYRNALLGCLGPAPAPWHPRAVEVVSGAMAGSTVAIIANPLDVLRTRVQVHGLPLLATLRSILFQEGLRGISAGMAARVATMAPNGALVMSAYELIKRLSLTDEARLARSQAAAAAAAERA</sequence>
<gene>
    <name evidence="8" type="ORF">FNF27_06886</name>
    <name evidence="6" type="ORF">FNF29_07733</name>
    <name evidence="7" type="ORF">FNF31_05485</name>
</gene>
<accession>A0A5A8D2Q3</accession>